<keyword evidence="3" id="KW-1185">Reference proteome</keyword>
<accession>A0A7Y0A4J4</accession>
<dbReference type="AlphaFoldDB" id="A0A7Y0A4J4"/>
<evidence type="ECO:0000256" key="1">
    <source>
        <dbReference type="SAM" id="SignalP"/>
    </source>
</evidence>
<comment type="caution">
    <text evidence="2">The sequence shown here is derived from an EMBL/GenBank/DDBJ whole genome shotgun (WGS) entry which is preliminary data.</text>
</comment>
<sequence>MKPIFFKISIIISLLFTLSCKSQSVNDYIAFYNNLVPKLNILANVKTQFYGQNFSVFYNEMLNKQVNVVKIDCDTKVDPSSKYYILRLYFEDSDLWSVATDNPFQYPWVSITFENEIPNQINNMVLQNHGEWNNTFVQFFSNMKIEKIKFIGINGYNSTDWSEK</sequence>
<keyword evidence="1" id="KW-0732">Signal</keyword>
<dbReference type="PROSITE" id="PS51257">
    <property type="entry name" value="PROKAR_LIPOPROTEIN"/>
    <property type="match status" value="1"/>
</dbReference>
<evidence type="ECO:0000313" key="3">
    <source>
        <dbReference type="Proteomes" id="UP000552615"/>
    </source>
</evidence>
<evidence type="ECO:0008006" key="4">
    <source>
        <dbReference type="Google" id="ProtNLM"/>
    </source>
</evidence>
<gene>
    <name evidence="2" type="ORF">HHL20_04195</name>
</gene>
<feature type="signal peptide" evidence="1">
    <location>
        <begin position="1"/>
        <end position="24"/>
    </location>
</feature>
<protein>
    <recommendedName>
        <fullName evidence="4">Lipoprotein</fullName>
    </recommendedName>
</protein>
<dbReference type="Proteomes" id="UP000552615">
    <property type="component" value="Unassembled WGS sequence"/>
</dbReference>
<organism evidence="2 3">
    <name type="scientific">Chryseobacterium cheonjiense</name>
    <dbReference type="NCBI Taxonomy" id="2728845"/>
    <lineage>
        <taxon>Bacteria</taxon>
        <taxon>Pseudomonadati</taxon>
        <taxon>Bacteroidota</taxon>
        <taxon>Flavobacteriia</taxon>
        <taxon>Flavobacteriales</taxon>
        <taxon>Weeksellaceae</taxon>
        <taxon>Chryseobacterium group</taxon>
        <taxon>Chryseobacterium</taxon>
    </lineage>
</organism>
<name>A0A7Y0A4J4_9FLAO</name>
<reference evidence="2 3" key="1">
    <citation type="submission" date="2020-04" db="EMBL/GenBank/DDBJ databases">
        <title>Chryseobacterium sp. RJ-7-14 sp. nov., isolated from Jeju soil.</title>
        <authorList>
            <person name="Dahal R.H."/>
            <person name="Chaudhary D.K."/>
        </authorList>
    </citation>
    <scope>NUCLEOTIDE SEQUENCE [LARGE SCALE GENOMIC DNA]</scope>
    <source>
        <strain evidence="2 3">RJ-7-14</strain>
    </source>
</reference>
<feature type="chain" id="PRO_5030536167" description="Lipoprotein" evidence="1">
    <location>
        <begin position="25"/>
        <end position="164"/>
    </location>
</feature>
<proteinExistence type="predicted"/>
<evidence type="ECO:0000313" key="2">
    <source>
        <dbReference type="EMBL" id="NML56539.1"/>
    </source>
</evidence>
<dbReference type="EMBL" id="JABBGF010000001">
    <property type="protein sequence ID" value="NML56539.1"/>
    <property type="molecule type" value="Genomic_DNA"/>
</dbReference>
<dbReference type="RefSeq" id="WP_169229920.1">
    <property type="nucleotide sequence ID" value="NZ_JABBGF010000001.1"/>
</dbReference>